<comment type="caution">
    <text evidence="3">The sequence shown here is derived from an EMBL/GenBank/DDBJ whole genome shotgun (WGS) entry which is preliminary data.</text>
</comment>
<evidence type="ECO:0000313" key="3">
    <source>
        <dbReference type="EMBL" id="MBW0134905.1"/>
    </source>
</evidence>
<sequence length="71" mass="8266">MMDGSMGWLWIWPVFVVVGLVLLGYVAYGLVQRRGTRPGAWRLPALRTLDERYARGEIDDHTYRTRRAELT</sequence>
<dbReference type="EMBL" id="JADQDK010000001">
    <property type="protein sequence ID" value="MBW0134905.1"/>
    <property type="molecule type" value="Genomic_DNA"/>
</dbReference>
<accession>A0ABS6URM5</accession>
<dbReference type="InterPro" id="IPR018649">
    <property type="entry name" value="SHOCT"/>
</dbReference>
<dbReference type="Proteomes" id="UP000694287">
    <property type="component" value="Unassembled WGS sequence"/>
</dbReference>
<keyword evidence="4" id="KW-1185">Reference proteome</keyword>
<keyword evidence="1" id="KW-0472">Membrane</keyword>
<feature type="transmembrane region" description="Helical" evidence="1">
    <location>
        <begin position="6"/>
        <end position="28"/>
    </location>
</feature>
<protein>
    <submittedName>
        <fullName evidence="3">SHOCT domain-containing protein</fullName>
    </submittedName>
</protein>
<gene>
    <name evidence="3" type="ORF">I4I81_11625</name>
</gene>
<feature type="domain" description="SHOCT" evidence="2">
    <location>
        <begin position="45"/>
        <end position="70"/>
    </location>
</feature>
<name>A0ABS6URM5_9PSEU</name>
<keyword evidence="1" id="KW-0812">Transmembrane</keyword>
<organism evidence="3 4">
    <name type="scientific">Pseudonocardia abyssalis</name>
    <dbReference type="NCBI Taxonomy" id="2792008"/>
    <lineage>
        <taxon>Bacteria</taxon>
        <taxon>Bacillati</taxon>
        <taxon>Actinomycetota</taxon>
        <taxon>Actinomycetes</taxon>
        <taxon>Pseudonocardiales</taxon>
        <taxon>Pseudonocardiaceae</taxon>
        <taxon>Pseudonocardia</taxon>
    </lineage>
</organism>
<keyword evidence="1" id="KW-1133">Transmembrane helix</keyword>
<dbReference type="RefSeq" id="WP_218601324.1">
    <property type="nucleotide sequence ID" value="NZ_JADQDJ010000017.1"/>
</dbReference>
<proteinExistence type="predicted"/>
<evidence type="ECO:0000259" key="2">
    <source>
        <dbReference type="Pfam" id="PF09851"/>
    </source>
</evidence>
<evidence type="ECO:0000256" key="1">
    <source>
        <dbReference type="SAM" id="Phobius"/>
    </source>
</evidence>
<dbReference type="Pfam" id="PF09851">
    <property type="entry name" value="SHOCT"/>
    <property type="match status" value="1"/>
</dbReference>
<reference evidence="3 4" key="1">
    <citation type="submission" date="2020-11" db="EMBL/GenBank/DDBJ databases">
        <title>Pseudonocardia abyssalis sp. nov. and Pseudonocardia oceani sp. nov., description and phylogenomic analysis of two novel actinomycetes isolated from the deep Southern Ocean.</title>
        <authorList>
            <person name="Parra J."/>
        </authorList>
    </citation>
    <scope>NUCLEOTIDE SEQUENCE [LARGE SCALE GENOMIC DNA]</scope>
    <source>
        <strain evidence="3 4">KRD-168</strain>
    </source>
</reference>
<evidence type="ECO:0000313" key="4">
    <source>
        <dbReference type="Proteomes" id="UP000694287"/>
    </source>
</evidence>